<proteinExistence type="predicted"/>
<evidence type="ECO:0000313" key="1">
    <source>
        <dbReference type="EMBL" id="GEN77921.1"/>
    </source>
</evidence>
<dbReference type="EMBL" id="BJYJ01000038">
    <property type="protein sequence ID" value="GEN77921.1"/>
    <property type="molecule type" value="Genomic_DNA"/>
</dbReference>
<dbReference type="RefSeq" id="WP_146944148.1">
    <property type="nucleotide sequence ID" value="NZ_BJYJ01000038.1"/>
</dbReference>
<organism evidence="1 2">
    <name type="scientific">Chryseobacterium hagamense</name>
    <dbReference type="NCBI Taxonomy" id="395935"/>
    <lineage>
        <taxon>Bacteria</taxon>
        <taxon>Pseudomonadati</taxon>
        <taxon>Bacteroidota</taxon>
        <taxon>Flavobacteriia</taxon>
        <taxon>Flavobacteriales</taxon>
        <taxon>Weeksellaceae</taxon>
        <taxon>Chryseobacterium group</taxon>
        <taxon>Chryseobacterium</taxon>
    </lineage>
</organism>
<evidence type="ECO:0000313" key="2">
    <source>
        <dbReference type="Proteomes" id="UP000321863"/>
    </source>
</evidence>
<dbReference type="AlphaFoldDB" id="A0A511YRU9"/>
<dbReference type="OrthoDB" id="1254657at2"/>
<reference evidence="1 2" key="1">
    <citation type="submission" date="2019-07" db="EMBL/GenBank/DDBJ databases">
        <title>Whole genome shotgun sequence of Chryseobacterium hagamense NBRC 105253.</title>
        <authorList>
            <person name="Hosoyama A."/>
            <person name="Uohara A."/>
            <person name="Ohji S."/>
            <person name="Ichikawa N."/>
        </authorList>
    </citation>
    <scope>NUCLEOTIDE SEQUENCE [LARGE SCALE GENOMIC DNA]</scope>
    <source>
        <strain evidence="1 2">NBRC 105253</strain>
    </source>
</reference>
<gene>
    <name evidence="1" type="ORF">CHA01nite_36610</name>
</gene>
<comment type="caution">
    <text evidence="1">The sequence shown here is derived from an EMBL/GenBank/DDBJ whole genome shotgun (WGS) entry which is preliminary data.</text>
</comment>
<dbReference type="Proteomes" id="UP000321863">
    <property type="component" value="Unassembled WGS sequence"/>
</dbReference>
<protein>
    <submittedName>
        <fullName evidence="1">Uncharacterized protein</fullName>
    </submittedName>
</protein>
<accession>A0A511YRU9</accession>
<sequence length="176" mass="21075">MIDQKLTEWLYYEHIYRWALDKTAYDDPKYVEMLPDEDEFLEYIMNCSTKEFVTTLIYIFKKEYPVNYSNIRAELSWDEQKEECIEGKCFRKAADIKSIYFIEDKDYYNLNKVRLEFSSPQPDAKDWVKQGLLGKTYQEQHTSGETVFSFQDEILQTIKVIDKGLLIQLNPDQLPE</sequence>
<keyword evidence="2" id="KW-1185">Reference proteome</keyword>
<name>A0A511YRU9_9FLAO</name>